<dbReference type="Pfam" id="PF01022">
    <property type="entry name" value="HTH_5"/>
    <property type="match status" value="1"/>
</dbReference>
<evidence type="ECO:0000256" key="1">
    <source>
        <dbReference type="ARBA" id="ARBA00023015"/>
    </source>
</evidence>
<dbReference type="RefSeq" id="WP_187974075.1">
    <property type="nucleotide sequence ID" value="NZ_CP046884.1"/>
</dbReference>
<dbReference type="GO" id="GO:0003677">
    <property type="term" value="F:DNA binding"/>
    <property type="evidence" value="ECO:0007669"/>
    <property type="project" value="UniProtKB-KW"/>
</dbReference>
<dbReference type="CDD" id="cd00090">
    <property type="entry name" value="HTH_ARSR"/>
    <property type="match status" value="1"/>
</dbReference>
<dbReference type="SUPFAM" id="SSF46785">
    <property type="entry name" value="Winged helix' DNA-binding domain"/>
    <property type="match status" value="1"/>
</dbReference>
<dbReference type="PANTHER" id="PTHR43132">
    <property type="entry name" value="ARSENICAL RESISTANCE OPERON REPRESSOR ARSR-RELATED"/>
    <property type="match status" value="1"/>
</dbReference>
<keyword evidence="2" id="KW-0238">DNA-binding</keyword>
<evidence type="ECO:0000256" key="3">
    <source>
        <dbReference type="ARBA" id="ARBA00023163"/>
    </source>
</evidence>
<proteinExistence type="predicted"/>
<dbReference type="InterPro" id="IPR001845">
    <property type="entry name" value="HTH_ArsR_DNA-bd_dom"/>
</dbReference>
<dbReference type="PROSITE" id="PS50987">
    <property type="entry name" value="HTH_ARSR_2"/>
    <property type="match status" value="1"/>
</dbReference>
<dbReference type="PANTHER" id="PTHR43132:SF8">
    <property type="entry name" value="HTH-TYPE TRANSCRIPTIONAL REGULATOR KMTR"/>
    <property type="match status" value="1"/>
</dbReference>
<reference evidence="4 5" key="1">
    <citation type="submission" date="2019-12" db="EMBL/GenBank/DDBJ databases">
        <title>Corynebacterium sp. nov., isolated from feces of the Anser Albifrons in China.</title>
        <authorList>
            <person name="Liu Q."/>
        </authorList>
    </citation>
    <scope>NUCLEOTIDE SEQUENCE [LARGE SCALE GENOMIC DNA]</scope>
    <source>
        <strain evidence="4 5">4H37-19</strain>
    </source>
</reference>
<dbReference type="InterPro" id="IPR036388">
    <property type="entry name" value="WH-like_DNA-bd_sf"/>
</dbReference>
<dbReference type="Proteomes" id="UP000516320">
    <property type="component" value="Chromosome"/>
</dbReference>
<keyword evidence="5" id="KW-1185">Reference proteome</keyword>
<accession>A0A7H0SQD7</accession>
<dbReference type="EMBL" id="CP046884">
    <property type="protein sequence ID" value="QNQ90762.1"/>
    <property type="molecule type" value="Genomic_DNA"/>
</dbReference>
<evidence type="ECO:0000256" key="2">
    <source>
        <dbReference type="ARBA" id="ARBA00023125"/>
    </source>
</evidence>
<dbReference type="NCBIfam" id="NF033788">
    <property type="entry name" value="HTH_metalloreg"/>
    <property type="match status" value="1"/>
</dbReference>
<dbReference type="Gene3D" id="1.10.10.10">
    <property type="entry name" value="Winged helix-like DNA-binding domain superfamily/Winged helix DNA-binding domain"/>
    <property type="match status" value="1"/>
</dbReference>
<dbReference type="InterPro" id="IPR051011">
    <property type="entry name" value="Metal_resp_trans_reg"/>
</dbReference>
<dbReference type="KEGG" id="cpoy:GP475_08990"/>
<keyword evidence="3" id="KW-0804">Transcription</keyword>
<dbReference type="InterPro" id="IPR036390">
    <property type="entry name" value="WH_DNA-bd_sf"/>
</dbReference>
<evidence type="ECO:0000313" key="5">
    <source>
        <dbReference type="Proteomes" id="UP000516320"/>
    </source>
</evidence>
<sequence length="117" mass="13361">MCEDNEEYGFAEESPYIDLAVEVFSLLADATRVRIILALRDCERPVGELAEIVGKTPTVVSQHLAKMRLGRIVQARQEGRKMFYSLVNEHARTLVMQAVYQAQHAVEDNPLHPHWEN</sequence>
<dbReference type="GO" id="GO:0003700">
    <property type="term" value="F:DNA-binding transcription factor activity"/>
    <property type="evidence" value="ECO:0007669"/>
    <property type="project" value="InterPro"/>
</dbReference>
<dbReference type="PRINTS" id="PR00778">
    <property type="entry name" value="HTHARSR"/>
</dbReference>
<gene>
    <name evidence="4" type="ORF">GP475_08990</name>
</gene>
<dbReference type="SMART" id="SM00418">
    <property type="entry name" value="HTH_ARSR"/>
    <property type="match status" value="1"/>
</dbReference>
<protein>
    <submittedName>
        <fullName evidence="4">Metalloregulator ArsR/SmtB family transcription factor</fullName>
    </submittedName>
</protein>
<organism evidence="4 5">
    <name type="scientific">Corynebacterium poyangense</name>
    <dbReference type="NCBI Taxonomy" id="2684405"/>
    <lineage>
        <taxon>Bacteria</taxon>
        <taxon>Bacillati</taxon>
        <taxon>Actinomycetota</taxon>
        <taxon>Actinomycetes</taxon>
        <taxon>Mycobacteriales</taxon>
        <taxon>Corynebacteriaceae</taxon>
        <taxon>Corynebacterium</taxon>
    </lineage>
</organism>
<keyword evidence="1" id="KW-0805">Transcription regulation</keyword>
<name>A0A7H0SQD7_9CORY</name>
<evidence type="ECO:0000313" key="4">
    <source>
        <dbReference type="EMBL" id="QNQ90762.1"/>
    </source>
</evidence>
<dbReference type="InterPro" id="IPR011991">
    <property type="entry name" value="ArsR-like_HTH"/>
</dbReference>
<dbReference type="AlphaFoldDB" id="A0A7H0SQD7"/>